<keyword evidence="14 21" id="KW-0067">ATP-binding</keyword>
<name>A0A2G8K530_STIJA</name>
<dbReference type="FunFam" id="3.30.200.20:FF:000071">
    <property type="entry name" value="serine/threonine-protein kinase MAK isoform X1"/>
    <property type="match status" value="1"/>
</dbReference>
<dbReference type="InterPro" id="IPR000719">
    <property type="entry name" value="Prot_kinase_dom"/>
</dbReference>
<dbReference type="PROSITE" id="PS50011">
    <property type="entry name" value="PROTEIN_KINASE_DOM"/>
    <property type="match status" value="1"/>
</dbReference>
<feature type="domain" description="Protein kinase" evidence="23">
    <location>
        <begin position="4"/>
        <end position="284"/>
    </location>
</feature>
<evidence type="ECO:0000256" key="11">
    <source>
        <dbReference type="ARBA" id="ARBA00022723"/>
    </source>
</evidence>
<reference evidence="24 25" key="1">
    <citation type="journal article" date="2017" name="PLoS Biol.">
        <title>The sea cucumber genome provides insights into morphological evolution and visceral regeneration.</title>
        <authorList>
            <person name="Zhang X."/>
            <person name="Sun L."/>
            <person name="Yuan J."/>
            <person name="Sun Y."/>
            <person name="Gao Y."/>
            <person name="Zhang L."/>
            <person name="Li S."/>
            <person name="Dai H."/>
            <person name="Hamel J.F."/>
            <person name="Liu C."/>
            <person name="Yu Y."/>
            <person name="Liu S."/>
            <person name="Lin W."/>
            <person name="Guo K."/>
            <person name="Jin S."/>
            <person name="Xu P."/>
            <person name="Storey K.B."/>
            <person name="Huan P."/>
            <person name="Zhang T."/>
            <person name="Zhou Y."/>
            <person name="Zhang J."/>
            <person name="Lin C."/>
            <person name="Li X."/>
            <person name="Xing L."/>
            <person name="Huo D."/>
            <person name="Sun M."/>
            <person name="Wang L."/>
            <person name="Mercier A."/>
            <person name="Li F."/>
            <person name="Yang H."/>
            <person name="Xiang J."/>
        </authorList>
    </citation>
    <scope>NUCLEOTIDE SEQUENCE [LARGE SCALE GENOMIC DNA]</scope>
    <source>
        <strain evidence="24">Shaxun</strain>
        <tissue evidence="24">Muscle</tissue>
    </source>
</reference>
<dbReference type="AlphaFoldDB" id="A0A2G8K530"/>
<gene>
    <name evidence="24" type="ORF">BSL78_20015</name>
</gene>
<evidence type="ECO:0000259" key="23">
    <source>
        <dbReference type="PROSITE" id="PS50011"/>
    </source>
</evidence>
<proteinExistence type="inferred from homology"/>
<dbReference type="Proteomes" id="UP000230750">
    <property type="component" value="Unassembled WGS sequence"/>
</dbReference>
<evidence type="ECO:0000256" key="19">
    <source>
        <dbReference type="ARBA" id="ARBA00047899"/>
    </source>
</evidence>
<protein>
    <recommendedName>
        <fullName evidence="6">non-specific serine/threonine protein kinase</fullName>
        <ecNumber evidence="6">2.7.11.1</ecNumber>
    </recommendedName>
</protein>
<feature type="compositionally biased region" description="Polar residues" evidence="22">
    <location>
        <begin position="348"/>
        <end position="365"/>
    </location>
</feature>
<dbReference type="CDD" id="cd07830">
    <property type="entry name" value="STKc_MAK_like"/>
    <property type="match status" value="1"/>
</dbReference>
<keyword evidence="9" id="KW-0597">Phosphoprotein</keyword>
<keyword evidence="8" id="KW-0723">Serine/threonine-protein kinase</keyword>
<feature type="compositionally biased region" description="Basic and acidic residues" evidence="22">
    <location>
        <begin position="338"/>
        <end position="347"/>
    </location>
</feature>
<evidence type="ECO:0000256" key="17">
    <source>
        <dbReference type="ARBA" id="ARBA00023242"/>
    </source>
</evidence>
<organism evidence="24 25">
    <name type="scientific">Stichopus japonicus</name>
    <name type="common">Sea cucumber</name>
    <dbReference type="NCBI Taxonomy" id="307972"/>
    <lineage>
        <taxon>Eukaryota</taxon>
        <taxon>Metazoa</taxon>
        <taxon>Echinodermata</taxon>
        <taxon>Eleutherozoa</taxon>
        <taxon>Echinozoa</taxon>
        <taxon>Holothuroidea</taxon>
        <taxon>Aspidochirotacea</taxon>
        <taxon>Aspidochirotida</taxon>
        <taxon>Stichopodidae</taxon>
        <taxon>Apostichopus</taxon>
    </lineage>
</organism>
<dbReference type="PROSITE" id="PS00108">
    <property type="entry name" value="PROTEIN_KINASE_ST"/>
    <property type="match status" value="1"/>
</dbReference>
<comment type="catalytic activity">
    <reaction evidence="19">
        <text>L-threonyl-[protein] + ATP = O-phospho-L-threonyl-[protein] + ADP + H(+)</text>
        <dbReference type="Rhea" id="RHEA:46608"/>
        <dbReference type="Rhea" id="RHEA-COMP:11060"/>
        <dbReference type="Rhea" id="RHEA-COMP:11605"/>
        <dbReference type="ChEBI" id="CHEBI:15378"/>
        <dbReference type="ChEBI" id="CHEBI:30013"/>
        <dbReference type="ChEBI" id="CHEBI:30616"/>
        <dbReference type="ChEBI" id="CHEBI:61977"/>
        <dbReference type="ChEBI" id="CHEBI:456216"/>
        <dbReference type="EC" id="2.7.11.1"/>
    </reaction>
</comment>
<dbReference type="GO" id="GO:0046872">
    <property type="term" value="F:metal ion binding"/>
    <property type="evidence" value="ECO:0007669"/>
    <property type="project" value="UniProtKB-KW"/>
</dbReference>
<dbReference type="InterPro" id="IPR008271">
    <property type="entry name" value="Ser/Thr_kinase_AS"/>
</dbReference>
<accession>A0A2G8K530</accession>
<keyword evidence="18" id="KW-0966">Cell projection</keyword>
<keyword evidence="13 24" id="KW-0418">Kinase</keyword>
<evidence type="ECO:0000256" key="3">
    <source>
        <dbReference type="ARBA" id="ARBA00004138"/>
    </source>
</evidence>
<dbReference type="InterPro" id="IPR050117">
    <property type="entry name" value="MAPK"/>
</dbReference>
<dbReference type="STRING" id="307972.A0A2G8K530"/>
<evidence type="ECO:0000256" key="14">
    <source>
        <dbReference type="ARBA" id="ARBA00022840"/>
    </source>
</evidence>
<evidence type="ECO:0000256" key="15">
    <source>
        <dbReference type="ARBA" id="ARBA00022842"/>
    </source>
</evidence>
<keyword evidence="16" id="KW-0206">Cytoskeleton</keyword>
<evidence type="ECO:0000256" key="9">
    <source>
        <dbReference type="ARBA" id="ARBA00022553"/>
    </source>
</evidence>
<evidence type="ECO:0000256" key="13">
    <source>
        <dbReference type="ARBA" id="ARBA00022777"/>
    </source>
</evidence>
<keyword evidence="7" id="KW-0963">Cytoplasm</keyword>
<dbReference type="SUPFAM" id="SSF56112">
    <property type="entry name" value="Protein kinase-like (PK-like)"/>
    <property type="match status" value="1"/>
</dbReference>
<sequence length="598" mass="67713">MNRYVTQRQLGDGTYGSVHLGRSVETGEMYAIKKMKKKFYSWDECMNLREVKSLKKLNHANVVKLKEVIRENDYLYFVFEFMKENLYQLMKDRDKLFPESSVRNITYQILQGMAFIHKHGFFHRDMKPENLLCMGPELVKIADFGLAREIRSRPPYTDYVSTRWYRAPEVLLRSTNYSSPVDIWAIGCIMAELYTLRPLFPGTSELDEIFRICSILGTPTKDEWPDGHQLAARMNFRFPTCVPTHLRSLIPNASKDGIQLMIDMMLWNPQKRPSAAQSLRYSYFQVGQHLGPKVPPKQNSVQGNVLQANTQANVLPKAPVSHANAAKETTNHNYLSSKKPDSYKDTDSLYSEKSLSKKPQVQDSINLDDILNSVDRGKPQPTLRKEDSKGAKNESNKHGLNKSGRRRWELKKSDSFEDFDFDNTKKGSGKIVQGHGITLERKKTFDWEEDIFGSPTNAKPSLPNIGKGNSRHGIDSGKSISTSAKKFYMKSARYKPGFNLKSPKKESSHGLPAIVRVPSGTNAARAANFLGSNYARRDNSSYGASYVPSFTTKPAMSDWQRKQPGIGNTYVGSKTTGPMRAQAVHGRTDWASKYGGVR</sequence>
<comment type="subcellular location">
    <subcellularLocation>
        <location evidence="3">Cell projection</location>
        <location evidence="3">Cilium</location>
    </subcellularLocation>
    <subcellularLocation>
        <location evidence="4">Cytoplasm</location>
        <location evidence="4">Cytoskeleton</location>
    </subcellularLocation>
    <subcellularLocation>
        <location evidence="2">Nucleus</location>
    </subcellularLocation>
</comment>
<evidence type="ECO:0000256" key="10">
    <source>
        <dbReference type="ARBA" id="ARBA00022679"/>
    </source>
</evidence>
<dbReference type="SMART" id="SM00220">
    <property type="entry name" value="S_TKc"/>
    <property type="match status" value="1"/>
</dbReference>
<dbReference type="OrthoDB" id="2158884at2759"/>
<evidence type="ECO:0000256" key="7">
    <source>
        <dbReference type="ARBA" id="ARBA00022490"/>
    </source>
</evidence>
<keyword evidence="11" id="KW-0479">Metal-binding</keyword>
<feature type="region of interest" description="Disordered" evidence="22">
    <location>
        <begin position="456"/>
        <end position="478"/>
    </location>
</feature>
<evidence type="ECO:0000256" key="22">
    <source>
        <dbReference type="SAM" id="MobiDB-lite"/>
    </source>
</evidence>
<evidence type="ECO:0000256" key="1">
    <source>
        <dbReference type="ARBA" id="ARBA00001946"/>
    </source>
</evidence>
<evidence type="ECO:0000256" key="18">
    <source>
        <dbReference type="ARBA" id="ARBA00023273"/>
    </source>
</evidence>
<evidence type="ECO:0000256" key="20">
    <source>
        <dbReference type="ARBA" id="ARBA00048679"/>
    </source>
</evidence>
<evidence type="ECO:0000256" key="16">
    <source>
        <dbReference type="ARBA" id="ARBA00023212"/>
    </source>
</evidence>
<evidence type="ECO:0000256" key="4">
    <source>
        <dbReference type="ARBA" id="ARBA00004245"/>
    </source>
</evidence>
<comment type="cofactor">
    <cofactor evidence="1">
        <name>Mg(2+)</name>
        <dbReference type="ChEBI" id="CHEBI:18420"/>
    </cofactor>
</comment>
<dbReference type="PANTHER" id="PTHR24055">
    <property type="entry name" value="MITOGEN-ACTIVATED PROTEIN KINASE"/>
    <property type="match status" value="1"/>
</dbReference>
<dbReference type="GO" id="GO:0005634">
    <property type="term" value="C:nucleus"/>
    <property type="evidence" value="ECO:0007669"/>
    <property type="project" value="UniProtKB-SubCell"/>
</dbReference>
<dbReference type="Gene3D" id="3.30.200.20">
    <property type="entry name" value="Phosphorylase Kinase, domain 1"/>
    <property type="match status" value="1"/>
</dbReference>
<comment type="caution">
    <text evidence="24">The sequence shown here is derived from an EMBL/GenBank/DDBJ whole genome shotgun (WGS) entry which is preliminary data.</text>
</comment>
<evidence type="ECO:0000256" key="21">
    <source>
        <dbReference type="PROSITE-ProRule" id="PRU10141"/>
    </source>
</evidence>
<evidence type="ECO:0000313" key="25">
    <source>
        <dbReference type="Proteomes" id="UP000230750"/>
    </source>
</evidence>
<dbReference type="Pfam" id="PF00069">
    <property type="entry name" value="Pkinase"/>
    <property type="match status" value="1"/>
</dbReference>
<keyword evidence="10" id="KW-0808">Transferase</keyword>
<evidence type="ECO:0000256" key="8">
    <source>
        <dbReference type="ARBA" id="ARBA00022527"/>
    </source>
</evidence>
<keyword evidence="15" id="KW-0460">Magnesium</keyword>
<dbReference type="EMBL" id="MRZV01000873">
    <property type="protein sequence ID" value="PIK43126.1"/>
    <property type="molecule type" value="Genomic_DNA"/>
</dbReference>
<evidence type="ECO:0000256" key="2">
    <source>
        <dbReference type="ARBA" id="ARBA00004123"/>
    </source>
</evidence>
<feature type="compositionally biased region" description="Basic and acidic residues" evidence="22">
    <location>
        <begin position="375"/>
        <end position="397"/>
    </location>
</feature>
<keyword evidence="25" id="KW-1185">Reference proteome</keyword>
<keyword evidence="17" id="KW-0539">Nucleus</keyword>
<feature type="binding site" evidence="21">
    <location>
        <position position="34"/>
    </location>
    <ligand>
        <name>ATP</name>
        <dbReference type="ChEBI" id="CHEBI:30616"/>
    </ligand>
</feature>
<dbReference type="InterPro" id="IPR011009">
    <property type="entry name" value="Kinase-like_dom_sf"/>
</dbReference>
<dbReference type="GO" id="GO:0004674">
    <property type="term" value="F:protein serine/threonine kinase activity"/>
    <property type="evidence" value="ECO:0007669"/>
    <property type="project" value="UniProtKB-KW"/>
</dbReference>
<evidence type="ECO:0000313" key="24">
    <source>
        <dbReference type="EMBL" id="PIK43126.1"/>
    </source>
</evidence>
<dbReference type="GO" id="GO:0005856">
    <property type="term" value="C:cytoskeleton"/>
    <property type="evidence" value="ECO:0007669"/>
    <property type="project" value="UniProtKB-SubCell"/>
</dbReference>
<dbReference type="GO" id="GO:0005929">
    <property type="term" value="C:cilium"/>
    <property type="evidence" value="ECO:0007669"/>
    <property type="project" value="UniProtKB-SubCell"/>
</dbReference>
<dbReference type="FunFam" id="1.10.510.10:FF:000104">
    <property type="entry name" value="serine/threonine-protein kinase MAK isoform X1"/>
    <property type="match status" value="1"/>
</dbReference>
<keyword evidence="12 21" id="KW-0547">Nucleotide-binding</keyword>
<dbReference type="EC" id="2.7.11.1" evidence="6"/>
<comment type="catalytic activity">
    <reaction evidence="20">
        <text>L-seryl-[protein] + ATP = O-phospho-L-seryl-[protein] + ADP + H(+)</text>
        <dbReference type="Rhea" id="RHEA:17989"/>
        <dbReference type="Rhea" id="RHEA-COMP:9863"/>
        <dbReference type="Rhea" id="RHEA-COMP:11604"/>
        <dbReference type="ChEBI" id="CHEBI:15378"/>
        <dbReference type="ChEBI" id="CHEBI:29999"/>
        <dbReference type="ChEBI" id="CHEBI:30616"/>
        <dbReference type="ChEBI" id="CHEBI:83421"/>
        <dbReference type="ChEBI" id="CHEBI:456216"/>
        <dbReference type="EC" id="2.7.11.1"/>
    </reaction>
</comment>
<dbReference type="InterPro" id="IPR017441">
    <property type="entry name" value="Protein_kinase_ATP_BS"/>
</dbReference>
<feature type="region of interest" description="Disordered" evidence="22">
    <location>
        <begin position="326"/>
        <end position="409"/>
    </location>
</feature>
<evidence type="ECO:0000256" key="12">
    <source>
        <dbReference type="ARBA" id="ARBA00022741"/>
    </source>
</evidence>
<evidence type="ECO:0000256" key="5">
    <source>
        <dbReference type="ARBA" id="ARBA00006485"/>
    </source>
</evidence>
<evidence type="ECO:0000256" key="6">
    <source>
        <dbReference type="ARBA" id="ARBA00012513"/>
    </source>
</evidence>
<dbReference type="PROSITE" id="PS00107">
    <property type="entry name" value="PROTEIN_KINASE_ATP"/>
    <property type="match status" value="1"/>
</dbReference>
<dbReference type="GO" id="GO:0005524">
    <property type="term" value="F:ATP binding"/>
    <property type="evidence" value="ECO:0007669"/>
    <property type="project" value="UniProtKB-UniRule"/>
</dbReference>
<comment type="similarity">
    <text evidence="5">Belongs to the protein kinase superfamily. CMGC Ser/Thr protein kinase family. CDC2/CDKX subfamily.</text>
</comment>
<feature type="compositionally biased region" description="Polar residues" evidence="22">
    <location>
        <begin position="327"/>
        <end position="336"/>
    </location>
</feature>
<dbReference type="Gene3D" id="1.10.510.10">
    <property type="entry name" value="Transferase(Phosphotransferase) domain 1"/>
    <property type="match status" value="1"/>
</dbReference>